<proteinExistence type="predicted"/>
<comment type="caution">
    <text evidence="1">The sequence shown here is derived from an EMBL/GenBank/DDBJ whole genome shotgun (WGS) entry which is preliminary data.</text>
</comment>
<dbReference type="AlphaFoldDB" id="A0A149VVP9"/>
<accession>A0A149VVP9</accession>
<sequence>MNLDYVTVTINITPPLADLTSNFKLLLLAQFQVADDTLTHFHARWVISNFDQKRYTA</sequence>
<keyword evidence="2" id="KW-1185">Reference proteome</keyword>
<dbReference type="PATRIC" id="fig|1789004.3.peg.2274"/>
<evidence type="ECO:0000313" key="1">
    <source>
        <dbReference type="EMBL" id="KXW57289.1"/>
    </source>
</evidence>
<gene>
    <name evidence="1" type="ORF">FEMY_21810</name>
</gene>
<name>A0A149VVP9_9PROT</name>
<evidence type="ECO:0000313" key="2">
    <source>
        <dbReference type="Proteomes" id="UP000075653"/>
    </source>
</evidence>
<dbReference type="Proteomes" id="UP000075653">
    <property type="component" value="Unassembled WGS sequence"/>
</dbReference>
<protein>
    <submittedName>
        <fullName evidence="1">Uncharacterized protein</fullName>
    </submittedName>
</protein>
<reference evidence="1 2" key="1">
    <citation type="submission" date="2016-01" db="EMBL/GenBank/DDBJ databases">
        <title>Genome sequence of the acidophilic iron oxidising Ferrovum strain Z-31.</title>
        <authorList>
            <person name="Poehlein A."/>
            <person name="Ullrich S.R."/>
            <person name="Schloemann M."/>
            <person name="Muehling M."/>
            <person name="Daniel R."/>
        </authorList>
    </citation>
    <scope>NUCLEOTIDE SEQUENCE [LARGE SCALE GENOMIC DNA]</scope>
    <source>
        <strain evidence="1 2">Z-31</strain>
    </source>
</reference>
<organism evidence="1 2">
    <name type="scientific">Ferrovum myxofaciens</name>
    <dbReference type="NCBI Taxonomy" id="416213"/>
    <lineage>
        <taxon>Bacteria</taxon>
        <taxon>Pseudomonadati</taxon>
        <taxon>Pseudomonadota</taxon>
        <taxon>Betaproteobacteria</taxon>
        <taxon>Ferrovales</taxon>
        <taxon>Ferrovaceae</taxon>
        <taxon>Ferrovum</taxon>
    </lineage>
</organism>
<dbReference type="EMBL" id="LRRD01000077">
    <property type="protein sequence ID" value="KXW57289.1"/>
    <property type="molecule type" value="Genomic_DNA"/>
</dbReference>